<dbReference type="AlphaFoldDB" id="A0A369T9I4"/>
<evidence type="ECO:0000313" key="2">
    <source>
        <dbReference type="EMBL" id="RDD61948.1"/>
    </source>
</evidence>
<dbReference type="Proteomes" id="UP000253941">
    <property type="component" value="Unassembled WGS sequence"/>
</dbReference>
<evidence type="ECO:0000313" key="3">
    <source>
        <dbReference type="Proteomes" id="UP000253941"/>
    </source>
</evidence>
<reference evidence="2 3" key="1">
    <citation type="submission" date="2018-07" db="EMBL/GenBank/DDBJ databases">
        <title>Venubactetium sediminum gen. nov., sp. nov., isolated from a marine solar saltern.</title>
        <authorList>
            <person name="Wang S."/>
        </authorList>
    </citation>
    <scope>NUCLEOTIDE SEQUENCE [LARGE SCALE GENOMIC DNA]</scope>
    <source>
        <strain evidence="2 3">WD2A32</strain>
    </source>
</reference>
<evidence type="ECO:0000256" key="1">
    <source>
        <dbReference type="SAM" id="MobiDB-lite"/>
    </source>
</evidence>
<sequence length="167" mass="19366">MTDTPPIGQRQRRDRLIREHEHDPYKVRSKLPEPSVCPQCGVAYQDGRWQWPGQPPENPHEELCPACRRTNDHYPAGIVRLEGGFLRAHEKEILSLARHEEGLENGEHPLHRIMAVEHEDGALVIKTTDIHLPRRIGEAVDRAYNGTLDFHYEEETYLLRVAWSREA</sequence>
<gene>
    <name evidence="2" type="ORF">DRB17_10710</name>
</gene>
<accession>A0A369T9I4</accession>
<feature type="region of interest" description="Disordered" evidence="1">
    <location>
        <begin position="1"/>
        <end position="23"/>
    </location>
</feature>
<dbReference type="RefSeq" id="WP_114582192.1">
    <property type="nucleotide sequence ID" value="NZ_QPMH01000008.1"/>
</dbReference>
<dbReference type="EMBL" id="QPMH01000008">
    <property type="protein sequence ID" value="RDD61948.1"/>
    <property type="molecule type" value="Genomic_DNA"/>
</dbReference>
<feature type="compositionally biased region" description="Basic and acidic residues" evidence="1">
    <location>
        <begin position="14"/>
        <end position="23"/>
    </location>
</feature>
<dbReference type="InterPro" id="IPR047706">
    <property type="entry name" value="BCAM0308-like"/>
</dbReference>
<comment type="caution">
    <text evidence="2">The sequence shown here is derived from an EMBL/GenBank/DDBJ whole genome shotgun (WGS) entry which is preliminary data.</text>
</comment>
<keyword evidence="3" id="KW-1185">Reference proteome</keyword>
<proteinExistence type="predicted"/>
<dbReference type="NCBIfam" id="NF040826">
    <property type="entry name" value="lxa_BCAM0308"/>
    <property type="match status" value="1"/>
</dbReference>
<protein>
    <submittedName>
        <fullName evidence="2">ATPase</fullName>
    </submittedName>
</protein>
<name>A0A369T9I4_9PROT</name>
<organism evidence="2 3">
    <name type="scientific">Ferruginivarius sediminum</name>
    <dbReference type="NCBI Taxonomy" id="2661937"/>
    <lineage>
        <taxon>Bacteria</taxon>
        <taxon>Pseudomonadati</taxon>
        <taxon>Pseudomonadota</taxon>
        <taxon>Alphaproteobacteria</taxon>
        <taxon>Rhodospirillales</taxon>
        <taxon>Rhodospirillaceae</taxon>
        <taxon>Ferruginivarius</taxon>
    </lineage>
</organism>